<protein>
    <submittedName>
        <fullName evidence="1">Uncharacterized protein</fullName>
    </submittedName>
</protein>
<proteinExistence type="predicted"/>
<dbReference type="Proteomes" id="UP000580830">
    <property type="component" value="Unassembled WGS sequence"/>
</dbReference>
<dbReference type="AlphaFoldDB" id="A0A832QZ30"/>
<name>A0A832QZ30_9RHOB</name>
<organism evidence="1 2">
    <name type="scientific">Paracoccus solventivorans</name>
    <dbReference type="NCBI Taxonomy" id="53463"/>
    <lineage>
        <taxon>Bacteria</taxon>
        <taxon>Pseudomonadati</taxon>
        <taxon>Pseudomonadota</taxon>
        <taxon>Alphaproteobacteria</taxon>
        <taxon>Rhodobacterales</taxon>
        <taxon>Paracoccaceae</taxon>
        <taxon>Paracoccus</taxon>
    </lineage>
</organism>
<accession>A0A832QZ30</accession>
<reference evidence="1 2" key="1">
    <citation type="journal article" date="2020" name="Biotechnol. Biofuels">
        <title>New insights from the biogas microbiome by comprehensive genome-resolved metagenomics of nearly 1600 species originating from multiple anaerobic digesters.</title>
        <authorList>
            <person name="Campanaro S."/>
            <person name="Treu L."/>
            <person name="Rodriguez-R L.M."/>
            <person name="Kovalovszki A."/>
            <person name="Ziels R.M."/>
            <person name="Maus I."/>
            <person name="Zhu X."/>
            <person name="Kougias P.G."/>
            <person name="Basile A."/>
            <person name="Luo G."/>
            <person name="Schluter A."/>
            <person name="Konstantinidis K.T."/>
            <person name="Angelidaki I."/>
        </authorList>
    </citation>
    <scope>NUCLEOTIDE SEQUENCE [LARGE SCALE GENOMIC DNA]</scope>
    <source>
        <strain evidence="1">AS04akNAM_125</strain>
    </source>
</reference>
<dbReference type="EMBL" id="DULP01000189">
    <property type="protein sequence ID" value="HHW34863.1"/>
    <property type="molecule type" value="Genomic_DNA"/>
</dbReference>
<evidence type="ECO:0000313" key="1">
    <source>
        <dbReference type="EMBL" id="HHW34863.1"/>
    </source>
</evidence>
<dbReference type="RefSeq" id="WP_303730862.1">
    <property type="nucleotide sequence ID" value="NZ_DULP01000189.1"/>
</dbReference>
<sequence>MTRNLTLAALGCLMLASCGTPQEQCISRNTREYRTVANLLQEVEGNLARGYAWEERTVWRPEFDTCSHVVRDKDGNAHIIRRGCWRDVAETERYRVPIDPAVERRKAEGLRVRLTELTPGAEAAVRACRSAYPEEE</sequence>
<gene>
    <name evidence="1" type="ORF">GXX24_12090</name>
</gene>
<dbReference type="PROSITE" id="PS51257">
    <property type="entry name" value="PROKAR_LIPOPROTEIN"/>
    <property type="match status" value="1"/>
</dbReference>
<comment type="caution">
    <text evidence="1">The sequence shown here is derived from an EMBL/GenBank/DDBJ whole genome shotgun (WGS) entry which is preliminary data.</text>
</comment>
<evidence type="ECO:0000313" key="2">
    <source>
        <dbReference type="Proteomes" id="UP000580830"/>
    </source>
</evidence>